<dbReference type="PRINTS" id="PR00344">
    <property type="entry name" value="BCTRLSENSOR"/>
</dbReference>
<dbReference type="InterPro" id="IPR013767">
    <property type="entry name" value="PAS_fold"/>
</dbReference>
<dbReference type="Gene3D" id="1.10.287.130">
    <property type="match status" value="1"/>
</dbReference>
<evidence type="ECO:0000259" key="9">
    <source>
        <dbReference type="PROSITE" id="PS50112"/>
    </source>
</evidence>
<gene>
    <name evidence="11" type="ORF">FHR99_002933</name>
</gene>
<protein>
    <recommendedName>
        <fullName evidence="2">histidine kinase</fullName>
        <ecNumber evidence="2">2.7.13.3</ecNumber>
    </recommendedName>
</protein>
<dbReference type="PANTHER" id="PTHR43304">
    <property type="entry name" value="PHYTOCHROME-LIKE PROTEIN CPH1"/>
    <property type="match status" value="1"/>
</dbReference>
<keyword evidence="7" id="KW-0472">Membrane</keyword>
<dbReference type="Gene3D" id="3.30.450.20">
    <property type="entry name" value="PAS domain"/>
    <property type="match status" value="1"/>
</dbReference>
<evidence type="ECO:0000259" key="8">
    <source>
        <dbReference type="PROSITE" id="PS50109"/>
    </source>
</evidence>
<organism evidence="11 12">
    <name type="scientific">Litorivivens lipolytica</name>
    <dbReference type="NCBI Taxonomy" id="1524264"/>
    <lineage>
        <taxon>Bacteria</taxon>
        <taxon>Pseudomonadati</taxon>
        <taxon>Pseudomonadota</taxon>
        <taxon>Gammaproteobacteria</taxon>
        <taxon>Litorivivens</taxon>
    </lineage>
</organism>
<dbReference type="SUPFAM" id="SSF47384">
    <property type="entry name" value="Homodimeric domain of signal transducing histidine kinase"/>
    <property type="match status" value="1"/>
</dbReference>
<dbReference type="SUPFAM" id="SSF55874">
    <property type="entry name" value="ATPase domain of HSP90 chaperone/DNA topoisomerase II/histidine kinase"/>
    <property type="match status" value="1"/>
</dbReference>
<keyword evidence="7" id="KW-1133">Transmembrane helix</keyword>
<dbReference type="InterPro" id="IPR000014">
    <property type="entry name" value="PAS"/>
</dbReference>
<dbReference type="SMART" id="SM00387">
    <property type="entry name" value="HATPase_c"/>
    <property type="match status" value="1"/>
</dbReference>
<dbReference type="PROSITE" id="PS50112">
    <property type="entry name" value="PAS"/>
    <property type="match status" value="1"/>
</dbReference>
<feature type="transmembrane region" description="Helical" evidence="7">
    <location>
        <begin position="74"/>
        <end position="92"/>
    </location>
</feature>
<dbReference type="InterPro" id="IPR003594">
    <property type="entry name" value="HATPase_dom"/>
</dbReference>
<dbReference type="Pfam" id="PF00512">
    <property type="entry name" value="HisKA"/>
    <property type="match status" value="1"/>
</dbReference>
<dbReference type="InterPro" id="IPR000700">
    <property type="entry name" value="PAS-assoc_C"/>
</dbReference>
<dbReference type="CDD" id="cd00130">
    <property type="entry name" value="PAS"/>
    <property type="match status" value="1"/>
</dbReference>
<dbReference type="SMART" id="SM00091">
    <property type="entry name" value="PAS"/>
    <property type="match status" value="1"/>
</dbReference>
<dbReference type="Proteomes" id="UP000537130">
    <property type="component" value="Unassembled WGS sequence"/>
</dbReference>
<evidence type="ECO:0000256" key="6">
    <source>
        <dbReference type="SAM" id="Coils"/>
    </source>
</evidence>
<comment type="catalytic activity">
    <reaction evidence="1">
        <text>ATP + protein L-histidine = ADP + protein N-phospho-L-histidine.</text>
        <dbReference type="EC" id="2.7.13.3"/>
    </reaction>
</comment>
<feature type="transmembrane region" description="Helical" evidence="7">
    <location>
        <begin position="148"/>
        <end position="168"/>
    </location>
</feature>
<feature type="transmembrane region" description="Helical" evidence="7">
    <location>
        <begin position="41"/>
        <end position="62"/>
    </location>
</feature>
<dbReference type="InterPro" id="IPR035965">
    <property type="entry name" value="PAS-like_dom_sf"/>
</dbReference>
<dbReference type="Gene3D" id="3.30.565.10">
    <property type="entry name" value="Histidine kinase-like ATPase, C-terminal domain"/>
    <property type="match status" value="1"/>
</dbReference>
<dbReference type="SMART" id="SM00086">
    <property type="entry name" value="PAC"/>
    <property type="match status" value="1"/>
</dbReference>
<accession>A0A7W4W865</accession>
<feature type="transmembrane region" description="Helical" evidence="7">
    <location>
        <begin position="217"/>
        <end position="235"/>
    </location>
</feature>
<dbReference type="GO" id="GO:0006355">
    <property type="term" value="P:regulation of DNA-templated transcription"/>
    <property type="evidence" value="ECO:0007669"/>
    <property type="project" value="InterPro"/>
</dbReference>
<evidence type="ECO:0000256" key="4">
    <source>
        <dbReference type="ARBA" id="ARBA00022679"/>
    </source>
</evidence>
<keyword evidence="4" id="KW-0808">Transferase</keyword>
<dbReference type="PROSITE" id="PS50113">
    <property type="entry name" value="PAC"/>
    <property type="match status" value="1"/>
</dbReference>
<feature type="transmembrane region" description="Helical" evidence="7">
    <location>
        <begin position="183"/>
        <end position="205"/>
    </location>
</feature>
<feature type="coiled-coil region" evidence="6">
    <location>
        <begin position="652"/>
        <end position="687"/>
    </location>
</feature>
<proteinExistence type="predicted"/>
<keyword evidence="7" id="KW-0812">Transmembrane</keyword>
<keyword evidence="6" id="KW-0175">Coiled coil</keyword>
<evidence type="ECO:0000256" key="1">
    <source>
        <dbReference type="ARBA" id="ARBA00000085"/>
    </source>
</evidence>
<feature type="domain" description="PAS" evidence="9">
    <location>
        <begin position="490"/>
        <end position="535"/>
    </location>
</feature>
<feature type="domain" description="PAC" evidence="10">
    <location>
        <begin position="569"/>
        <end position="621"/>
    </location>
</feature>
<dbReference type="InterPro" id="IPR036097">
    <property type="entry name" value="HisK_dim/P_sf"/>
</dbReference>
<dbReference type="Pfam" id="PF02518">
    <property type="entry name" value="HATPase_c"/>
    <property type="match status" value="1"/>
</dbReference>
<feature type="transmembrane region" description="Helical" evidence="7">
    <location>
        <begin position="112"/>
        <end position="136"/>
    </location>
</feature>
<comment type="caution">
    <text evidence="11">The sequence shown here is derived from an EMBL/GenBank/DDBJ whole genome shotgun (WGS) entry which is preliminary data.</text>
</comment>
<dbReference type="InterPro" id="IPR001610">
    <property type="entry name" value="PAC"/>
</dbReference>
<feature type="domain" description="Histidine kinase" evidence="8">
    <location>
        <begin position="632"/>
        <end position="845"/>
    </location>
</feature>
<dbReference type="InterPro" id="IPR052162">
    <property type="entry name" value="Sensor_kinase/Photoreceptor"/>
</dbReference>
<evidence type="ECO:0000256" key="2">
    <source>
        <dbReference type="ARBA" id="ARBA00012438"/>
    </source>
</evidence>
<evidence type="ECO:0000313" key="11">
    <source>
        <dbReference type="EMBL" id="MBB3048659.1"/>
    </source>
</evidence>
<keyword evidence="12" id="KW-1185">Reference proteome</keyword>
<evidence type="ECO:0000256" key="5">
    <source>
        <dbReference type="ARBA" id="ARBA00022777"/>
    </source>
</evidence>
<dbReference type="PROSITE" id="PS50109">
    <property type="entry name" value="HIS_KIN"/>
    <property type="match status" value="1"/>
</dbReference>
<dbReference type="EMBL" id="JACHWY010000003">
    <property type="protein sequence ID" value="MBB3048659.1"/>
    <property type="molecule type" value="Genomic_DNA"/>
</dbReference>
<dbReference type="GO" id="GO:0000155">
    <property type="term" value="F:phosphorelay sensor kinase activity"/>
    <property type="evidence" value="ECO:0007669"/>
    <property type="project" value="InterPro"/>
</dbReference>
<feature type="transmembrane region" description="Helical" evidence="7">
    <location>
        <begin position="7"/>
        <end position="29"/>
    </location>
</feature>
<evidence type="ECO:0000313" key="12">
    <source>
        <dbReference type="Proteomes" id="UP000537130"/>
    </source>
</evidence>
<evidence type="ECO:0000256" key="3">
    <source>
        <dbReference type="ARBA" id="ARBA00022553"/>
    </source>
</evidence>
<sequence>MRHISPLAWLTSLSAALTISIATIVLIGWHLDSQAMVTLGLSPILMHYNVAVAAVLSGLALLSLQFHRILLMRFFAALPLLIGTVHLLQYLTKARWNIDFWYLQLLGPDRSIDALNLAPTAAVALYLFNATLVFLPAKPGSRLGGIKLLQAASLAVLAIVAGSSWGILDQQQGYYGWGNMARMAPLSLLCFLLLAAAGLGLSALQRREDDLDGAMQVVIRLLVPLIMGASIVLWAELAKTESNHIREIMTQETAMTASGLQRSMRSQAHSLRRMAQRQTRSYEPNLDDWRSDARWYVEDHPGMIAIGYHTTGLDSMEWIYNDYASTILASRNDLNTLLSGVDLGDGPLIMSLPGRVFEDSSYFLLVAPIDQQRRHFVVAIFEGHALLTGIIPEQYLRHFHLELNVDGRKLFQSTDQRSEFYRYWAVIQSVDIMGRQWQLTVWPTRHYYSNIRDNLQDMVLIAGLIIVALLMYTSQLLERTALSARKLAISERRLSLLLESAGEGIYGLDTEGRTTFLNIAAQQLTGFSASEMVGKKQHAIIHHSHADGSDYPQKDCKIFGVLQHGGAHFERDEVFWHKNGHCFPVEYTASAITAENGEVQGAVVVFRDISDLKLMENKLKAINEELESFAYLASHDLKAPLRVISNASEWLAEDLEEHLRDEDRENMDLLQSRVKRMERLLDDLLQYSRIGRVTDASFQEQINGRDMMNNILELLSPPDHLSIVVNDGFAEVSTPRMPLQLILYNLIGNAIKHHDKPEGTITVGARTLGDDYEFCIEDDGPGIESRYHGKIFEIFRTLKPRDQVEGSGIGLSVVKKYVDLYGGRIELHSTVGEGSRFTIIWPKTRTGAKPQ</sequence>
<evidence type="ECO:0000259" key="10">
    <source>
        <dbReference type="PROSITE" id="PS50113"/>
    </source>
</evidence>
<dbReference type="InterPro" id="IPR036890">
    <property type="entry name" value="HATPase_C_sf"/>
</dbReference>
<dbReference type="PANTHER" id="PTHR43304:SF1">
    <property type="entry name" value="PAC DOMAIN-CONTAINING PROTEIN"/>
    <property type="match status" value="1"/>
</dbReference>
<name>A0A7W4W865_9GAMM</name>
<dbReference type="Pfam" id="PF00989">
    <property type="entry name" value="PAS"/>
    <property type="match status" value="1"/>
</dbReference>
<keyword evidence="3" id="KW-0597">Phosphoprotein</keyword>
<reference evidence="11 12" key="1">
    <citation type="submission" date="2020-08" db="EMBL/GenBank/DDBJ databases">
        <title>Genomic Encyclopedia of Type Strains, Phase III (KMG-III): the genomes of soil and plant-associated and newly described type strains.</title>
        <authorList>
            <person name="Whitman W."/>
        </authorList>
    </citation>
    <scope>NUCLEOTIDE SEQUENCE [LARGE SCALE GENOMIC DNA]</scope>
    <source>
        <strain evidence="11 12">CECT 8654</strain>
    </source>
</reference>
<dbReference type="SMART" id="SM00388">
    <property type="entry name" value="HisKA"/>
    <property type="match status" value="1"/>
</dbReference>
<dbReference type="EC" id="2.7.13.3" evidence="2"/>
<dbReference type="InterPro" id="IPR003661">
    <property type="entry name" value="HisK_dim/P_dom"/>
</dbReference>
<dbReference type="RefSeq" id="WP_183411429.1">
    <property type="nucleotide sequence ID" value="NZ_JACHWY010000003.1"/>
</dbReference>
<dbReference type="CDD" id="cd00082">
    <property type="entry name" value="HisKA"/>
    <property type="match status" value="1"/>
</dbReference>
<dbReference type="InterPro" id="IPR005467">
    <property type="entry name" value="His_kinase_dom"/>
</dbReference>
<dbReference type="NCBIfam" id="TIGR00229">
    <property type="entry name" value="sensory_box"/>
    <property type="match status" value="1"/>
</dbReference>
<keyword evidence="5" id="KW-0418">Kinase</keyword>
<dbReference type="SUPFAM" id="SSF55785">
    <property type="entry name" value="PYP-like sensor domain (PAS domain)"/>
    <property type="match status" value="1"/>
</dbReference>
<evidence type="ECO:0000256" key="7">
    <source>
        <dbReference type="SAM" id="Phobius"/>
    </source>
</evidence>
<dbReference type="AlphaFoldDB" id="A0A7W4W865"/>
<dbReference type="InterPro" id="IPR004358">
    <property type="entry name" value="Sig_transdc_His_kin-like_C"/>
</dbReference>